<evidence type="ECO:0000313" key="3">
    <source>
        <dbReference type="EMBL" id="WFD16768.1"/>
    </source>
</evidence>
<dbReference type="InterPro" id="IPR024338">
    <property type="entry name" value="MID1/Yam8"/>
</dbReference>
<evidence type="ECO:0000313" key="4">
    <source>
        <dbReference type="Proteomes" id="UP001217582"/>
    </source>
</evidence>
<feature type="compositionally biased region" description="Polar residues" evidence="1">
    <location>
        <begin position="50"/>
        <end position="72"/>
    </location>
</feature>
<feature type="region of interest" description="Disordered" evidence="1">
    <location>
        <begin position="45"/>
        <end position="77"/>
    </location>
</feature>
<evidence type="ECO:0000256" key="2">
    <source>
        <dbReference type="SAM" id="SignalP"/>
    </source>
</evidence>
<proteinExistence type="predicted"/>
<accession>A0AAJ5Z254</accession>
<dbReference type="PROSITE" id="PS51257">
    <property type="entry name" value="PROKAR_LIPOPROTEIN"/>
    <property type="match status" value="1"/>
</dbReference>
<dbReference type="GO" id="GO:0098703">
    <property type="term" value="P:calcium ion import across plasma membrane"/>
    <property type="evidence" value="ECO:0007669"/>
    <property type="project" value="InterPro"/>
</dbReference>
<organism evidence="3 4">
    <name type="scientific">Malassezia arunalokei</name>
    <dbReference type="NCBI Taxonomy" id="1514897"/>
    <lineage>
        <taxon>Eukaryota</taxon>
        <taxon>Fungi</taxon>
        <taxon>Dikarya</taxon>
        <taxon>Basidiomycota</taxon>
        <taxon>Ustilaginomycotina</taxon>
        <taxon>Malasseziomycetes</taxon>
        <taxon>Malasseziales</taxon>
        <taxon>Malasseziaceae</taxon>
        <taxon>Malassezia</taxon>
    </lineage>
</organism>
<gene>
    <name evidence="3" type="primary">MID1</name>
    <name evidence="3" type="ORF">MARU1_002810</name>
</gene>
<reference evidence="3 4" key="1">
    <citation type="submission" date="2023-03" db="EMBL/GenBank/DDBJ databases">
        <title>Mating type loci evolution in Malassezia.</title>
        <authorList>
            <person name="Coelho M.A."/>
        </authorList>
    </citation>
    <scope>NUCLEOTIDE SEQUENCE [LARGE SCALE GENOMIC DNA]</scope>
    <source>
        <strain evidence="3 4">CBS 13387</strain>
    </source>
</reference>
<protein>
    <submittedName>
        <fullName evidence="3">Stretch-activated cation channel mid1</fullName>
    </submittedName>
</protein>
<dbReference type="Pfam" id="PF12929">
    <property type="entry name" value="Mid1"/>
    <property type="match status" value="1"/>
</dbReference>
<feature type="chain" id="PRO_5042608740" evidence="2">
    <location>
        <begin position="21"/>
        <end position="675"/>
    </location>
</feature>
<name>A0AAJ5Z254_9BASI</name>
<evidence type="ECO:0000256" key="1">
    <source>
        <dbReference type="SAM" id="MobiDB-lite"/>
    </source>
</evidence>
<keyword evidence="2" id="KW-0732">Signal</keyword>
<feature type="compositionally biased region" description="Polar residues" evidence="1">
    <location>
        <begin position="297"/>
        <end position="317"/>
    </location>
</feature>
<keyword evidence="4" id="KW-1185">Reference proteome</keyword>
<dbReference type="Proteomes" id="UP001217582">
    <property type="component" value="Chromosome 5"/>
</dbReference>
<dbReference type="AlphaFoldDB" id="A0AAJ5Z254"/>
<dbReference type="EMBL" id="CP119920">
    <property type="protein sequence ID" value="WFD16768.1"/>
    <property type="molecule type" value="Genomic_DNA"/>
</dbReference>
<dbReference type="GO" id="GO:0005262">
    <property type="term" value="F:calcium channel activity"/>
    <property type="evidence" value="ECO:0007669"/>
    <property type="project" value="InterPro"/>
</dbReference>
<feature type="region of interest" description="Disordered" evidence="1">
    <location>
        <begin position="297"/>
        <end position="329"/>
    </location>
</feature>
<dbReference type="PANTHER" id="PTHR39142:SF1">
    <property type="entry name" value="AEL197CP"/>
    <property type="match status" value="1"/>
</dbReference>
<sequence>MAGRRAVGWLVAWLIGCAYAASSSSHHSSSHTAYRLPTSAKTPYVPLPKHSTNSNISASTGLASPAPVSSTIPKPDHPYVLQDATPIRSEVKLDATDGVFFQFVAKPETKLWLSLSLCSGPGIEAYNTSDSDLLKQLDMSAREAREATLVAMYVATDGRTKNPGPDSGIDSSQTGYALGGWCEVVVESGSSGKTFIGIWPPKDTRGQTGTYTMQLIASTVGSLESVATSPGLFFDDTDRRNALLTSFNYTSPAPNISLIVLPTVGPNSLSSINYFNSSFCRIFDLWEHMGVRGIQPYMNSSETSRNTQPRFTRGPDSQPQPIPRPNWNGSVGQAPPGAAIVEDAAVLETHVRKLEANSTAWLQQVRKQFYVQDLEPGSNYTAYLVASELVGAHVRHTLYPSVKFVTKRTRNCRLLYNVDFCPELAYAVPYNPEQSQEHVLGVLRDMISANYGNFSATLSAFPCESTKFGVYSSVATCDDCRRAYQNWLCAVAIPRCTDLVDPSMSAASQNGSELQGLPMPPNTNMYPYIVNRVGPKSSRQSYIDELFAPGDYGEILPCLLTCEMVTRSCPPTIRWQCPLWTVTAQRDYGTFADADSTGFGVGENGGAGPDNMRFGGAYSTYVAQDAFGHVYCNSMQVDRLFRESSSGANRRAVPPEAWVVLLGAGMYMWISAALV</sequence>
<feature type="signal peptide" evidence="2">
    <location>
        <begin position="1"/>
        <end position="20"/>
    </location>
</feature>
<dbReference type="PANTHER" id="PTHR39142">
    <property type="entry name" value="MID1P"/>
    <property type="match status" value="1"/>
</dbReference>